<dbReference type="Proteomes" id="UP000271974">
    <property type="component" value="Unassembled WGS sequence"/>
</dbReference>
<evidence type="ECO:0008006" key="3">
    <source>
        <dbReference type="Google" id="ProtNLM"/>
    </source>
</evidence>
<organism evidence="1 2">
    <name type="scientific">Elysia chlorotica</name>
    <name type="common">Eastern emerald elysia</name>
    <name type="synonym">Sea slug</name>
    <dbReference type="NCBI Taxonomy" id="188477"/>
    <lineage>
        <taxon>Eukaryota</taxon>
        <taxon>Metazoa</taxon>
        <taxon>Spiralia</taxon>
        <taxon>Lophotrochozoa</taxon>
        <taxon>Mollusca</taxon>
        <taxon>Gastropoda</taxon>
        <taxon>Heterobranchia</taxon>
        <taxon>Euthyneura</taxon>
        <taxon>Panpulmonata</taxon>
        <taxon>Sacoglossa</taxon>
        <taxon>Placobranchoidea</taxon>
        <taxon>Plakobranchidae</taxon>
        <taxon>Elysia</taxon>
    </lineage>
</organism>
<dbReference type="EMBL" id="RQTK01001963">
    <property type="protein sequence ID" value="RUS68861.1"/>
    <property type="molecule type" value="Genomic_DNA"/>
</dbReference>
<keyword evidence="2" id="KW-1185">Reference proteome</keyword>
<reference evidence="1 2" key="1">
    <citation type="submission" date="2019-01" db="EMBL/GenBank/DDBJ databases">
        <title>A draft genome assembly of the solar-powered sea slug Elysia chlorotica.</title>
        <authorList>
            <person name="Cai H."/>
            <person name="Li Q."/>
            <person name="Fang X."/>
            <person name="Li J."/>
            <person name="Curtis N.E."/>
            <person name="Altenburger A."/>
            <person name="Shibata T."/>
            <person name="Feng M."/>
            <person name="Maeda T."/>
            <person name="Schwartz J.A."/>
            <person name="Shigenobu S."/>
            <person name="Lundholm N."/>
            <person name="Nishiyama T."/>
            <person name="Yang H."/>
            <person name="Hasebe M."/>
            <person name="Li S."/>
            <person name="Pierce S.K."/>
            <person name="Wang J."/>
        </authorList>
    </citation>
    <scope>NUCLEOTIDE SEQUENCE [LARGE SCALE GENOMIC DNA]</scope>
    <source>
        <strain evidence="1">EC2010</strain>
        <tissue evidence="1">Whole organism of an adult</tissue>
    </source>
</reference>
<proteinExistence type="predicted"/>
<dbReference type="STRING" id="188477.A0A3S1AQ72"/>
<accession>A0A3S1AQ72</accession>
<protein>
    <recommendedName>
        <fullName evidence="3">Retrotransposon gag domain-containing protein</fullName>
    </recommendedName>
</protein>
<dbReference type="PANTHER" id="PTHR33198">
    <property type="entry name" value="ANK_REP_REGION DOMAIN-CONTAINING PROTEIN-RELATED"/>
    <property type="match status" value="1"/>
</dbReference>
<dbReference type="PANTHER" id="PTHR33198:SF20">
    <property type="entry name" value="RETROTRANSPOSON GAG DOMAIN-CONTAINING PROTEIN"/>
    <property type="match status" value="1"/>
</dbReference>
<gene>
    <name evidence="1" type="ORF">EGW08_023376</name>
</gene>
<name>A0A3S1AQ72_ELYCH</name>
<dbReference type="OrthoDB" id="10068383at2759"/>
<evidence type="ECO:0000313" key="1">
    <source>
        <dbReference type="EMBL" id="RUS68861.1"/>
    </source>
</evidence>
<sequence>MANALPHFPSFRIREDELSAGTRWKKWIAKFENLVTALDITTDERKKALLIHFGGDEIFDLVDTFVEEKKETYDSLKAELGLYFTPRVNTTFEAFKLRKMKQLALENVDQFHVRLRSQAALCNFADTDREILAQMIEGVNSSKLRRKALRDRLTLTQFLSEARNEELTDQQTKEIEKADQACALTHGHRKPFKKQAFGGTPTVQKKSSMCRNCGGTFPHPTTKPCPAKGKTCLLCKKQNHFAKVCRSKKEVKYVVQGEQDSEEEDIFMAWDPADLDLSLILFLEIVCSNVNRLC</sequence>
<dbReference type="AlphaFoldDB" id="A0A3S1AQ72"/>
<evidence type="ECO:0000313" key="2">
    <source>
        <dbReference type="Proteomes" id="UP000271974"/>
    </source>
</evidence>
<comment type="caution">
    <text evidence="1">The sequence shown here is derived from an EMBL/GenBank/DDBJ whole genome shotgun (WGS) entry which is preliminary data.</text>
</comment>